<dbReference type="Proteomes" id="UP000474957">
    <property type="component" value="Unassembled WGS sequence"/>
</dbReference>
<dbReference type="InterPro" id="IPR036291">
    <property type="entry name" value="NAD(P)-bd_dom_sf"/>
</dbReference>
<reference evidence="2 3" key="1">
    <citation type="submission" date="2019-10" db="EMBL/GenBank/DDBJ databases">
        <title>Cognatihalovulum marinum gen. nov. sp. nov., a new member of the family Rhodobacteraceae isolated from deep seawater of the Northwest Indian Ocean.</title>
        <authorList>
            <person name="Ruan C."/>
            <person name="Wang J."/>
            <person name="Zheng X."/>
            <person name="Song L."/>
            <person name="Zhu Y."/>
            <person name="Huang Y."/>
            <person name="Lu Z."/>
            <person name="Du W."/>
            <person name="Huang L."/>
            <person name="Dai X."/>
        </authorList>
    </citation>
    <scope>NUCLEOTIDE SEQUENCE [LARGE SCALE GENOMIC DNA]</scope>
    <source>
        <strain evidence="2 3">2CG4</strain>
    </source>
</reference>
<name>A0A6L5Z168_9RHOB</name>
<gene>
    <name evidence="2" type="ORF">GE300_11780</name>
</gene>
<dbReference type="Gene3D" id="3.40.50.720">
    <property type="entry name" value="NAD(P)-binding Rossmann-like Domain"/>
    <property type="match status" value="1"/>
</dbReference>
<dbReference type="EMBL" id="WIND01000008">
    <property type="protein sequence ID" value="MSU90291.1"/>
    <property type="molecule type" value="Genomic_DNA"/>
</dbReference>
<protein>
    <submittedName>
        <fullName evidence="2">NAD-dependent epimerase/dehydratase family protein</fullName>
    </submittedName>
</protein>
<accession>A0A6L5Z168</accession>
<dbReference type="InterPro" id="IPR001509">
    <property type="entry name" value="Epimerase_deHydtase"/>
</dbReference>
<proteinExistence type="predicted"/>
<comment type="caution">
    <text evidence="2">The sequence shown here is derived from an EMBL/GenBank/DDBJ whole genome shotgun (WGS) entry which is preliminary data.</text>
</comment>
<dbReference type="RefSeq" id="WP_154446780.1">
    <property type="nucleotide sequence ID" value="NZ_WIND01000008.1"/>
</dbReference>
<evidence type="ECO:0000313" key="2">
    <source>
        <dbReference type="EMBL" id="MSU90291.1"/>
    </source>
</evidence>
<feature type="domain" description="NAD-dependent epimerase/dehydratase" evidence="1">
    <location>
        <begin position="40"/>
        <end position="201"/>
    </location>
</feature>
<dbReference type="SUPFAM" id="SSF51735">
    <property type="entry name" value="NAD(P)-binding Rossmann-fold domains"/>
    <property type="match status" value="1"/>
</dbReference>
<keyword evidence="3" id="KW-1185">Reference proteome</keyword>
<evidence type="ECO:0000259" key="1">
    <source>
        <dbReference type="Pfam" id="PF01370"/>
    </source>
</evidence>
<dbReference type="Pfam" id="PF01370">
    <property type="entry name" value="Epimerase"/>
    <property type="match status" value="1"/>
</dbReference>
<organism evidence="2 3">
    <name type="scientific">Halovulum marinum</name>
    <dbReference type="NCBI Taxonomy" id="2662447"/>
    <lineage>
        <taxon>Bacteria</taxon>
        <taxon>Pseudomonadati</taxon>
        <taxon>Pseudomonadota</taxon>
        <taxon>Alphaproteobacteria</taxon>
        <taxon>Rhodobacterales</taxon>
        <taxon>Paracoccaceae</taxon>
        <taxon>Halovulum</taxon>
    </lineage>
</organism>
<sequence>MSADFPRSIADETVLEDVLSTPSAALVETLAALPGDITFLGVGGKIGPTLARMAKRAAPDKRIIGVARFSEPGLKRKLAGWGIETVTCDLLDRAAVDALEKTENAVFLAGRKFGSEGNLGLTWAMNVLCPAIVAEAFAASRLVVYSTACVYPFVDVTSGGAPETLRVAPPGEYANSCIGRERVFEHFANTHGTRSVILRLSYALDLRYGVLHDIARAVKAGAPVPLDMGHCNVIWQGSANDVALRALALAEAPPAVLNLSGPETASIRRLAERFGNAFGTEPVFTGTEQNRAWLVDTTLQQRHFGYPEVPLAQVVDWTADWVAHDRGSLGKPTHFEVRDGAY</sequence>
<dbReference type="AlphaFoldDB" id="A0A6L5Z168"/>
<evidence type="ECO:0000313" key="3">
    <source>
        <dbReference type="Proteomes" id="UP000474957"/>
    </source>
</evidence>